<protein>
    <submittedName>
        <fullName evidence="1">Uncharacterized protein</fullName>
    </submittedName>
</protein>
<dbReference type="Proteomes" id="UP001066276">
    <property type="component" value="Chromosome 7"/>
</dbReference>
<dbReference type="EMBL" id="JANPWB010000011">
    <property type="protein sequence ID" value="KAJ1129248.1"/>
    <property type="molecule type" value="Genomic_DNA"/>
</dbReference>
<accession>A0AAV7PLY2</accession>
<organism evidence="1 2">
    <name type="scientific">Pleurodeles waltl</name>
    <name type="common">Iberian ribbed newt</name>
    <dbReference type="NCBI Taxonomy" id="8319"/>
    <lineage>
        <taxon>Eukaryota</taxon>
        <taxon>Metazoa</taxon>
        <taxon>Chordata</taxon>
        <taxon>Craniata</taxon>
        <taxon>Vertebrata</taxon>
        <taxon>Euteleostomi</taxon>
        <taxon>Amphibia</taxon>
        <taxon>Batrachia</taxon>
        <taxon>Caudata</taxon>
        <taxon>Salamandroidea</taxon>
        <taxon>Salamandridae</taxon>
        <taxon>Pleurodelinae</taxon>
        <taxon>Pleurodeles</taxon>
    </lineage>
</organism>
<evidence type="ECO:0000313" key="2">
    <source>
        <dbReference type="Proteomes" id="UP001066276"/>
    </source>
</evidence>
<gene>
    <name evidence="1" type="ORF">NDU88_007619</name>
</gene>
<evidence type="ECO:0000313" key="1">
    <source>
        <dbReference type="EMBL" id="KAJ1129248.1"/>
    </source>
</evidence>
<proteinExistence type="predicted"/>
<keyword evidence="2" id="KW-1185">Reference proteome</keyword>
<reference evidence="1" key="1">
    <citation type="journal article" date="2022" name="bioRxiv">
        <title>Sequencing and chromosome-scale assembly of the giantPleurodeles waltlgenome.</title>
        <authorList>
            <person name="Brown T."/>
            <person name="Elewa A."/>
            <person name="Iarovenko S."/>
            <person name="Subramanian E."/>
            <person name="Araus A.J."/>
            <person name="Petzold A."/>
            <person name="Susuki M."/>
            <person name="Suzuki K.-i.T."/>
            <person name="Hayashi T."/>
            <person name="Toyoda A."/>
            <person name="Oliveira C."/>
            <person name="Osipova E."/>
            <person name="Leigh N.D."/>
            <person name="Simon A."/>
            <person name="Yun M.H."/>
        </authorList>
    </citation>
    <scope>NUCLEOTIDE SEQUENCE</scope>
    <source>
        <strain evidence="1">20211129_DDA</strain>
        <tissue evidence="1">Liver</tissue>
    </source>
</reference>
<dbReference type="AlphaFoldDB" id="A0AAV7PLY2"/>
<comment type="caution">
    <text evidence="1">The sequence shown here is derived from an EMBL/GenBank/DDBJ whole genome shotgun (WGS) entry which is preliminary data.</text>
</comment>
<name>A0AAV7PLY2_PLEWA</name>
<sequence length="101" mass="11305">MSPNAPCSPVASRFLSSARREPLRFGSQAIRGSLTLFYLLPGVKREIKLQRRSKSEVLAYFLTNEAYDINPSSEPPMGVILGKLYPDPQRTCPSVARFTQM</sequence>